<dbReference type="AlphaFoldDB" id="A0A415U1S8"/>
<protein>
    <submittedName>
        <fullName evidence="1">Uncharacterized protein</fullName>
    </submittedName>
</protein>
<comment type="caution">
    <text evidence="1">The sequence shown here is derived from an EMBL/GenBank/DDBJ whole genome shotgun (WGS) entry which is preliminary data.</text>
</comment>
<accession>A0A415U1S8</accession>
<dbReference type="EMBL" id="QRQN01000001">
    <property type="protein sequence ID" value="RHN12155.1"/>
    <property type="molecule type" value="Genomic_DNA"/>
</dbReference>
<organism evidence="1 2">
    <name type="scientific">Roseburia intestinalis</name>
    <dbReference type="NCBI Taxonomy" id="166486"/>
    <lineage>
        <taxon>Bacteria</taxon>
        <taxon>Bacillati</taxon>
        <taxon>Bacillota</taxon>
        <taxon>Clostridia</taxon>
        <taxon>Lachnospirales</taxon>
        <taxon>Lachnospiraceae</taxon>
        <taxon>Roseburia</taxon>
    </lineage>
</organism>
<gene>
    <name evidence="1" type="ORF">DWZ31_01505</name>
</gene>
<evidence type="ECO:0000313" key="1">
    <source>
        <dbReference type="EMBL" id="RHN12155.1"/>
    </source>
</evidence>
<reference evidence="1 2" key="1">
    <citation type="submission" date="2018-08" db="EMBL/GenBank/DDBJ databases">
        <title>A genome reference for cultivated species of the human gut microbiota.</title>
        <authorList>
            <person name="Zou Y."/>
            <person name="Xue W."/>
            <person name="Luo G."/>
        </authorList>
    </citation>
    <scope>NUCLEOTIDE SEQUENCE [LARGE SCALE GENOMIC DNA]</scope>
    <source>
        <strain evidence="1 2">AF31-21AC</strain>
    </source>
</reference>
<evidence type="ECO:0000313" key="2">
    <source>
        <dbReference type="Proteomes" id="UP000283586"/>
    </source>
</evidence>
<sequence>MSSLNTGKRTCRQYGCICATCLMRNTGRYYCTTNCNDCNPDLPANRREDKCEEYTRKPDNYPCRCLHKDHYCIECIFSKIKGRYDITKAQGMCKLGDWFHKNWITTDEANEMIMSLPKEEREKYIFAE</sequence>
<proteinExistence type="predicted"/>
<dbReference type="Proteomes" id="UP000283586">
    <property type="component" value="Unassembled WGS sequence"/>
</dbReference>
<name>A0A415U1S8_9FIRM</name>
<dbReference type="RefSeq" id="WP_118488049.1">
    <property type="nucleotide sequence ID" value="NZ_QRQN01000001.1"/>
</dbReference>